<dbReference type="AlphaFoldDB" id="A0A9X3EPS7"/>
<sequence length="147" mass="16577">MSQLISLLSGQPVIENNDRWQPASASVATLPVMSLEEWQNAGCPGNAGLQLQANDDPEQLPAAALQLPLICLWFERFTDGRAYSQANILRRRMGYRGDLRACGDVLRDQLVMMEQCGFSSFLIRADKNPQDALQGLQRFRYRFRSDV</sequence>
<organism evidence="1 2">
    <name type="scientific">Parathalassolituus penaei</name>
    <dbReference type="NCBI Taxonomy" id="2997323"/>
    <lineage>
        <taxon>Bacteria</taxon>
        <taxon>Pseudomonadati</taxon>
        <taxon>Pseudomonadota</taxon>
        <taxon>Gammaproteobacteria</taxon>
        <taxon>Oceanospirillales</taxon>
        <taxon>Oceanospirillaceae</taxon>
        <taxon>Parathalassolituus</taxon>
    </lineage>
</organism>
<keyword evidence="2" id="KW-1185">Reference proteome</keyword>
<protein>
    <submittedName>
        <fullName evidence="1">DUF934 domain-containing protein</fullName>
    </submittedName>
</protein>
<reference evidence="1" key="1">
    <citation type="submission" date="2022-11" db="EMBL/GenBank/DDBJ databases">
        <title>Parathalassolutuus dongxingensis gen. nov., sp. nov., a novel member of family Oceanospirillaceae isolated from a coastal shrimp pond in Guangxi, China.</title>
        <authorList>
            <person name="Chen H."/>
        </authorList>
    </citation>
    <scope>NUCLEOTIDE SEQUENCE</scope>
    <source>
        <strain evidence="1">G-43</strain>
    </source>
</reference>
<evidence type="ECO:0000313" key="2">
    <source>
        <dbReference type="Proteomes" id="UP001150830"/>
    </source>
</evidence>
<dbReference type="EMBL" id="JAPNOA010000056">
    <property type="protein sequence ID" value="MCY0966613.1"/>
    <property type="molecule type" value="Genomic_DNA"/>
</dbReference>
<evidence type="ECO:0000313" key="1">
    <source>
        <dbReference type="EMBL" id="MCY0966613.1"/>
    </source>
</evidence>
<comment type="caution">
    <text evidence="1">The sequence shown here is derived from an EMBL/GenBank/DDBJ whole genome shotgun (WGS) entry which is preliminary data.</text>
</comment>
<name>A0A9X3EPS7_9GAMM</name>
<dbReference type="InterPro" id="IPR008318">
    <property type="entry name" value="UCP030820"/>
</dbReference>
<accession>A0A9X3EPS7</accession>
<dbReference type="Proteomes" id="UP001150830">
    <property type="component" value="Unassembled WGS sequence"/>
</dbReference>
<gene>
    <name evidence="1" type="ORF">OUO13_15605</name>
</gene>
<dbReference type="Pfam" id="PF06073">
    <property type="entry name" value="DUF934"/>
    <property type="match status" value="1"/>
</dbReference>
<dbReference type="RefSeq" id="WP_283174815.1">
    <property type="nucleotide sequence ID" value="NZ_JAPNOA010000056.1"/>
</dbReference>
<dbReference type="PIRSF" id="PIRSF030820">
    <property type="entry name" value="UCP030820"/>
    <property type="match status" value="1"/>
</dbReference>
<proteinExistence type="predicted"/>